<evidence type="ECO:0000313" key="1">
    <source>
        <dbReference type="EMBL" id="KXT05231.1"/>
    </source>
</evidence>
<proteinExistence type="predicted"/>
<gene>
    <name evidence="1" type="ORF">AC578_8352</name>
</gene>
<keyword evidence="2" id="KW-1185">Reference proteome</keyword>
<comment type="caution">
    <text evidence="1">The sequence shown here is derived from an EMBL/GenBank/DDBJ whole genome shotgun (WGS) entry which is preliminary data.</text>
</comment>
<reference evidence="1 2" key="1">
    <citation type="submission" date="2015-07" db="EMBL/GenBank/DDBJ databases">
        <title>Comparative genomics of the Sigatoka disease complex on banana suggests a link between parallel evolutionary changes in Pseudocercospora fijiensis and Pseudocercospora eumusae and increased virulence on the banana host.</title>
        <authorList>
            <person name="Chang T.-C."/>
            <person name="Salvucci A."/>
            <person name="Crous P.W."/>
            <person name="Stergiopoulos I."/>
        </authorList>
    </citation>
    <scope>NUCLEOTIDE SEQUENCE [LARGE SCALE GENOMIC DNA]</scope>
    <source>
        <strain evidence="1 2">CBS 114824</strain>
    </source>
</reference>
<sequence length="146" mass="16296">MSEAQFAPSSTLDEAMLIAAVLKVDGRGCCGCEASIIARTAIVNVRMMYAVWRDIENFLEVGPSLYQSDRKTLEKGQDHSQYQIIEDDKYRRARHPSLELCESGKLRFRQKANELTSLACTDELSGKINKEGSSLRSCVYGLPSNN</sequence>
<dbReference type="Proteomes" id="UP000070133">
    <property type="component" value="Unassembled WGS sequence"/>
</dbReference>
<accession>A0A139HRY3</accession>
<dbReference type="EMBL" id="LFZN01000014">
    <property type="protein sequence ID" value="KXT05231.1"/>
    <property type="molecule type" value="Genomic_DNA"/>
</dbReference>
<name>A0A139HRY3_9PEZI</name>
<protein>
    <submittedName>
        <fullName evidence="1">Uncharacterized protein</fullName>
    </submittedName>
</protein>
<dbReference type="AlphaFoldDB" id="A0A139HRY3"/>
<organism evidence="1 2">
    <name type="scientific">Pseudocercospora eumusae</name>
    <dbReference type="NCBI Taxonomy" id="321146"/>
    <lineage>
        <taxon>Eukaryota</taxon>
        <taxon>Fungi</taxon>
        <taxon>Dikarya</taxon>
        <taxon>Ascomycota</taxon>
        <taxon>Pezizomycotina</taxon>
        <taxon>Dothideomycetes</taxon>
        <taxon>Dothideomycetidae</taxon>
        <taxon>Mycosphaerellales</taxon>
        <taxon>Mycosphaerellaceae</taxon>
        <taxon>Pseudocercospora</taxon>
    </lineage>
</organism>
<evidence type="ECO:0000313" key="2">
    <source>
        <dbReference type="Proteomes" id="UP000070133"/>
    </source>
</evidence>